<reference evidence="3" key="3">
    <citation type="submission" date="2020-12" db="UniProtKB">
        <authorList>
            <consortium name="EnsemblPlants"/>
        </authorList>
    </citation>
    <scope>IDENTIFICATION</scope>
</reference>
<reference evidence="2 4" key="2">
    <citation type="journal article" date="2018" name="Plant J.">
        <title>The Physcomitrella patens chromosome-scale assembly reveals moss genome structure and evolution.</title>
        <authorList>
            <person name="Lang D."/>
            <person name="Ullrich K.K."/>
            <person name="Murat F."/>
            <person name="Fuchs J."/>
            <person name="Jenkins J."/>
            <person name="Haas F.B."/>
            <person name="Piednoel M."/>
            <person name="Gundlach H."/>
            <person name="Van Bel M."/>
            <person name="Meyberg R."/>
            <person name="Vives C."/>
            <person name="Morata J."/>
            <person name="Symeonidi A."/>
            <person name="Hiss M."/>
            <person name="Muchero W."/>
            <person name="Kamisugi Y."/>
            <person name="Saleh O."/>
            <person name="Blanc G."/>
            <person name="Decker E.L."/>
            <person name="van Gessel N."/>
            <person name="Grimwood J."/>
            <person name="Hayes R.D."/>
            <person name="Graham S.W."/>
            <person name="Gunter L.E."/>
            <person name="McDaniel S.F."/>
            <person name="Hoernstein S.N.W."/>
            <person name="Larsson A."/>
            <person name="Li F.W."/>
            <person name="Perroud P.F."/>
            <person name="Phillips J."/>
            <person name="Ranjan P."/>
            <person name="Rokshar D.S."/>
            <person name="Rothfels C.J."/>
            <person name="Schneider L."/>
            <person name="Shu S."/>
            <person name="Stevenson D.W."/>
            <person name="Thummler F."/>
            <person name="Tillich M."/>
            <person name="Villarreal Aguilar J.C."/>
            <person name="Widiez T."/>
            <person name="Wong G.K."/>
            <person name="Wymore A."/>
            <person name="Zhang Y."/>
            <person name="Zimmer A.D."/>
            <person name="Quatrano R.S."/>
            <person name="Mayer K.F.X."/>
            <person name="Goodstein D."/>
            <person name="Casacuberta J.M."/>
            <person name="Vandepoele K."/>
            <person name="Reski R."/>
            <person name="Cuming A.C."/>
            <person name="Tuskan G.A."/>
            <person name="Maumus F."/>
            <person name="Salse J."/>
            <person name="Schmutz J."/>
            <person name="Rensing S.A."/>
        </authorList>
    </citation>
    <scope>NUCLEOTIDE SEQUENCE [LARGE SCALE GENOMIC DNA]</scope>
    <source>
        <strain evidence="3 4">cv. Gransden 2004</strain>
    </source>
</reference>
<accession>A0A2K1KWM5</accession>
<name>A0A2K1KWM5_PHYPA</name>
<dbReference type="AlphaFoldDB" id="A0A2K1KWM5"/>
<gene>
    <name evidence="2" type="ORF">PHYPA_005192</name>
</gene>
<dbReference type="Proteomes" id="UP000006727">
    <property type="component" value="Chromosome 3"/>
</dbReference>
<dbReference type="EMBL" id="ABEU02000003">
    <property type="protein sequence ID" value="PNR58197.1"/>
    <property type="molecule type" value="Genomic_DNA"/>
</dbReference>
<evidence type="ECO:0000313" key="2">
    <source>
        <dbReference type="EMBL" id="PNR58197.1"/>
    </source>
</evidence>
<sequence>MTFESGLKGPWNELLEYGRVPLKPVTESSRNRNNTAFATSRGVKGLFGSRAFFAILSLICSKYVWGPNPAIWLAVLPVQTIAPLLTDFIARVACFMPTTAPRKLTAKVSSKSSRLSSSMDPNAPTNPALLKLFLNDGSMHFKLEFFSQTGGIPRERGYPVALSDIISVFNPPPLIRKLIAHTTNLAPTSIQQTNNHWLNIILRADHSQRILNKFHDTIKIFKYPGQTDKDGVRNRQTPTAHLNYRSQSQVVYQEAGTAIGGRSLKGLGGAVPTLNAEVLLRSQNANGKECFDSSNSRPSYTDSKIQDGSCQRNSRIRESKNSKE</sequence>
<reference evidence="2 4" key="1">
    <citation type="journal article" date="2008" name="Science">
        <title>The Physcomitrella genome reveals evolutionary insights into the conquest of land by plants.</title>
        <authorList>
            <person name="Rensing S."/>
            <person name="Lang D."/>
            <person name="Zimmer A."/>
            <person name="Terry A."/>
            <person name="Salamov A."/>
            <person name="Shapiro H."/>
            <person name="Nishiyama T."/>
            <person name="Perroud P.-F."/>
            <person name="Lindquist E."/>
            <person name="Kamisugi Y."/>
            <person name="Tanahashi T."/>
            <person name="Sakakibara K."/>
            <person name="Fujita T."/>
            <person name="Oishi K."/>
            <person name="Shin-I T."/>
            <person name="Kuroki Y."/>
            <person name="Toyoda A."/>
            <person name="Suzuki Y."/>
            <person name="Hashimoto A."/>
            <person name="Yamaguchi K."/>
            <person name="Sugano A."/>
            <person name="Kohara Y."/>
            <person name="Fujiyama A."/>
            <person name="Anterola A."/>
            <person name="Aoki S."/>
            <person name="Ashton N."/>
            <person name="Barbazuk W.B."/>
            <person name="Barker E."/>
            <person name="Bennetzen J."/>
            <person name="Bezanilla M."/>
            <person name="Blankenship R."/>
            <person name="Cho S.H."/>
            <person name="Dutcher S."/>
            <person name="Estelle M."/>
            <person name="Fawcett J.A."/>
            <person name="Gundlach H."/>
            <person name="Hanada K."/>
            <person name="Heyl A."/>
            <person name="Hicks K.A."/>
            <person name="Hugh J."/>
            <person name="Lohr M."/>
            <person name="Mayer K."/>
            <person name="Melkozernov A."/>
            <person name="Murata T."/>
            <person name="Nelson D."/>
            <person name="Pils B."/>
            <person name="Prigge M."/>
            <person name="Reiss B."/>
            <person name="Renner T."/>
            <person name="Rombauts S."/>
            <person name="Rushton P."/>
            <person name="Sanderfoot A."/>
            <person name="Schween G."/>
            <person name="Shiu S.-H."/>
            <person name="Stueber K."/>
            <person name="Theodoulou F.L."/>
            <person name="Tu H."/>
            <person name="Van de Peer Y."/>
            <person name="Verrier P.J."/>
            <person name="Waters E."/>
            <person name="Wood A."/>
            <person name="Yang L."/>
            <person name="Cove D."/>
            <person name="Cuming A."/>
            <person name="Hasebe M."/>
            <person name="Lucas S."/>
            <person name="Mishler D.B."/>
            <person name="Reski R."/>
            <person name="Grigoriev I."/>
            <person name="Quatrano R.S."/>
            <person name="Boore J.L."/>
        </authorList>
    </citation>
    <scope>NUCLEOTIDE SEQUENCE [LARGE SCALE GENOMIC DNA]</scope>
    <source>
        <strain evidence="3 4">cv. Gransden 2004</strain>
    </source>
</reference>
<evidence type="ECO:0000313" key="4">
    <source>
        <dbReference type="Proteomes" id="UP000006727"/>
    </source>
</evidence>
<evidence type="ECO:0000313" key="3">
    <source>
        <dbReference type="EnsemblPlants" id="Pp3c3_30920V3.1"/>
    </source>
</evidence>
<dbReference type="InParanoid" id="A0A2K1KWM5"/>
<feature type="region of interest" description="Disordered" evidence="1">
    <location>
        <begin position="287"/>
        <end position="324"/>
    </location>
</feature>
<organism evidence="2">
    <name type="scientific">Physcomitrium patens</name>
    <name type="common">Spreading-leaved earth moss</name>
    <name type="synonym">Physcomitrella patens</name>
    <dbReference type="NCBI Taxonomy" id="3218"/>
    <lineage>
        <taxon>Eukaryota</taxon>
        <taxon>Viridiplantae</taxon>
        <taxon>Streptophyta</taxon>
        <taxon>Embryophyta</taxon>
        <taxon>Bryophyta</taxon>
        <taxon>Bryophytina</taxon>
        <taxon>Bryopsida</taxon>
        <taxon>Funariidae</taxon>
        <taxon>Funariales</taxon>
        <taxon>Funariaceae</taxon>
        <taxon>Physcomitrium</taxon>
    </lineage>
</organism>
<evidence type="ECO:0000256" key="1">
    <source>
        <dbReference type="SAM" id="MobiDB-lite"/>
    </source>
</evidence>
<feature type="compositionally biased region" description="Basic and acidic residues" evidence="1">
    <location>
        <begin position="315"/>
        <end position="324"/>
    </location>
</feature>
<keyword evidence="4" id="KW-1185">Reference proteome</keyword>
<protein>
    <submittedName>
        <fullName evidence="2 3">Uncharacterized protein</fullName>
    </submittedName>
</protein>
<dbReference type="EnsemblPlants" id="Pp3c3_30920V3.1">
    <property type="protein sequence ID" value="Pp3c3_30920V3.1"/>
    <property type="gene ID" value="Pp3c3_30920"/>
</dbReference>
<proteinExistence type="predicted"/>
<feature type="compositionally biased region" description="Polar residues" evidence="1">
    <location>
        <begin position="287"/>
        <end position="313"/>
    </location>
</feature>
<dbReference type="Gramene" id="Pp3c3_30920V3.1">
    <property type="protein sequence ID" value="Pp3c3_30920V3.1"/>
    <property type="gene ID" value="Pp3c3_30920"/>
</dbReference>